<dbReference type="Proteomes" id="UP000027135">
    <property type="component" value="Unassembled WGS sequence"/>
</dbReference>
<feature type="non-terminal residue" evidence="1">
    <location>
        <position position="1"/>
    </location>
</feature>
<evidence type="ECO:0008006" key="3">
    <source>
        <dbReference type="Google" id="ProtNLM"/>
    </source>
</evidence>
<dbReference type="EMBL" id="KK852556">
    <property type="protein sequence ID" value="KDR21425.1"/>
    <property type="molecule type" value="Genomic_DNA"/>
</dbReference>
<dbReference type="OMA" id="KKWPPRS"/>
<proteinExistence type="predicted"/>
<dbReference type="PANTHER" id="PTHR47326">
    <property type="entry name" value="TRANSPOSABLE ELEMENT TC3 TRANSPOSASE-LIKE PROTEIN"/>
    <property type="match status" value="1"/>
</dbReference>
<reference evidence="1 2" key="1">
    <citation type="journal article" date="2014" name="Nat. Commun.">
        <title>Molecular traces of alternative social organization in a termite genome.</title>
        <authorList>
            <person name="Terrapon N."/>
            <person name="Li C."/>
            <person name="Robertson H.M."/>
            <person name="Ji L."/>
            <person name="Meng X."/>
            <person name="Booth W."/>
            <person name="Chen Z."/>
            <person name="Childers C.P."/>
            <person name="Glastad K.M."/>
            <person name="Gokhale K."/>
            <person name="Gowin J."/>
            <person name="Gronenberg W."/>
            <person name="Hermansen R.A."/>
            <person name="Hu H."/>
            <person name="Hunt B.G."/>
            <person name="Huylmans A.K."/>
            <person name="Khalil S.M."/>
            <person name="Mitchell R.D."/>
            <person name="Munoz-Torres M.C."/>
            <person name="Mustard J.A."/>
            <person name="Pan H."/>
            <person name="Reese J.T."/>
            <person name="Scharf M.E."/>
            <person name="Sun F."/>
            <person name="Vogel H."/>
            <person name="Xiao J."/>
            <person name="Yang W."/>
            <person name="Yang Z."/>
            <person name="Yang Z."/>
            <person name="Zhou J."/>
            <person name="Zhu J."/>
            <person name="Brent C.S."/>
            <person name="Elsik C.G."/>
            <person name="Goodisman M.A."/>
            <person name="Liberles D.A."/>
            <person name="Roe R.M."/>
            <person name="Vargo E.L."/>
            <person name="Vilcinskas A."/>
            <person name="Wang J."/>
            <person name="Bornberg-Bauer E."/>
            <person name="Korb J."/>
            <person name="Zhang G."/>
            <person name="Liebig J."/>
        </authorList>
    </citation>
    <scope>NUCLEOTIDE SEQUENCE [LARGE SCALE GENOMIC DNA]</scope>
    <source>
        <tissue evidence="1">Whole organism</tissue>
    </source>
</reference>
<gene>
    <name evidence="1" type="ORF">L798_03463</name>
</gene>
<evidence type="ECO:0000313" key="2">
    <source>
        <dbReference type="Proteomes" id="UP000027135"/>
    </source>
</evidence>
<name>A0A067RLC9_ZOONE</name>
<dbReference type="Gene3D" id="3.30.420.10">
    <property type="entry name" value="Ribonuclease H-like superfamily/Ribonuclease H"/>
    <property type="match status" value="1"/>
</dbReference>
<protein>
    <recommendedName>
        <fullName evidence="3">Histone-lysine N-methyltransferase SETMAR</fullName>
    </recommendedName>
</protein>
<accession>A0A067RLC9</accession>
<organism evidence="1 2">
    <name type="scientific">Zootermopsis nevadensis</name>
    <name type="common">Dampwood termite</name>
    <dbReference type="NCBI Taxonomy" id="136037"/>
    <lineage>
        <taxon>Eukaryota</taxon>
        <taxon>Metazoa</taxon>
        <taxon>Ecdysozoa</taxon>
        <taxon>Arthropoda</taxon>
        <taxon>Hexapoda</taxon>
        <taxon>Insecta</taxon>
        <taxon>Pterygota</taxon>
        <taxon>Neoptera</taxon>
        <taxon>Polyneoptera</taxon>
        <taxon>Dictyoptera</taxon>
        <taxon>Blattodea</taxon>
        <taxon>Blattoidea</taxon>
        <taxon>Termitoidae</taxon>
        <taxon>Termopsidae</taxon>
        <taxon>Zootermopsis</taxon>
    </lineage>
</organism>
<evidence type="ECO:0000313" key="1">
    <source>
        <dbReference type="EMBL" id="KDR21425.1"/>
    </source>
</evidence>
<dbReference type="InterPro" id="IPR036397">
    <property type="entry name" value="RNaseH_sf"/>
</dbReference>
<sequence>GHPPHSSVHVTEYLSDLFTDRWIGRGGPKKWPPRSSDFAPEDVLVWGYVKKKANECKVNTR</sequence>
<dbReference type="STRING" id="136037.A0A067RLC9"/>
<keyword evidence="2" id="KW-1185">Reference proteome</keyword>
<dbReference type="InParanoid" id="A0A067RLC9"/>
<dbReference type="AlphaFoldDB" id="A0A067RLC9"/>
<dbReference type="PANTHER" id="PTHR47326:SF1">
    <property type="entry name" value="HTH PSQ-TYPE DOMAIN-CONTAINING PROTEIN"/>
    <property type="match status" value="1"/>
</dbReference>
<dbReference type="GO" id="GO:0003676">
    <property type="term" value="F:nucleic acid binding"/>
    <property type="evidence" value="ECO:0007669"/>
    <property type="project" value="InterPro"/>
</dbReference>